<gene>
    <name evidence="16" type="ORF">NZ47_00585</name>
</gene>
<dbReference type="Pfam" id="PF01923">
    <property type="entry name" value="Cob_adeno_trans"/>
    <property type="match status" value="1"/>
</dbReference>
<evidence type="ECO:0000256" key="12">
    <source>
        <dbReference type="ARBA" id="ARBA00048555"/>
    </source>
</evidence>
<evidence type="ECO:0000256" key="2">
    <source>
        <dbReference type="ARBA" id="ARBA00007487"/>
    </source>
</evidence>
<dbReference type="Proteomes" id="UP000030993">
    <property type="component" value="Unassembled WGS sequence"/>
</dbReference>
<keyword evidence="17" id="KW-1185">Reference proteome</keyword>
<evidence type="ECO:0000313" key="16">
    <source>
        <dbReference type="EMBL" id="KHM53164.1"/>
    </source>
</evidence>
<evidence type="ECO:0000256" key="9">
    <source>
        <dbReference type="ARBA" id="ARBA00031529"/>
    </source>
</evidence>
<dbReference type="EMBL" id="JSCE01000009">
    <property type="protein sequence ID" value="KHM53164.1"/>
    <property type="molecule type" value="Genomic_DNA"/>
</dbReference>
<comment type="catalytic activity">
    <reaction evidence="13 14">
        <text>2 cob(II)alamin + reduced [electron-transfer flavoprotein] + 2 ATP = 2 adenosylcob(III)alamin + 2 triphosphate + oxidized [electron-transfer flavoprotein] + 3 H(+)</text>
        <dbReference type="Rhea" id="RHEA:28671"/>
        <dbReference type="Rhea" id="RHEA-COMP:10685"/>
        <dbReference type="Rhea" id="RHEA-COMP:10686"/>
        <dbReference type="ChEBI" id="CHEBI:15378"/>
        <dbReference type="ChEBI" id="CHEBI:16304"/>
        <dbReference type="ChEBI" id="CHEBI:18036"/>
        <dbReference type="ChEBI" id="CHEBI:18408"/>
        <dbReference type="ChEBI" id="CHEBI:30616"/>
        <dbReference type="ChEBI" id="CHEBI:57692"/>
        <dbReference type="ChEBI" id="CHEBI:58307"/>
        <dbReference type="EC" id="2.5.1.17"/>
    </reaction>
</comment>
<evidence type="ECO:0000256" key="11">
    <source>
        <dbReference type="ARBA" id="ARBA00033354"/>
    </source>
</evidence>
<feature type="domain" description="Cobalamin adenosyltransferase-like" evidence="15">
    <location>
        <begin position="3"/>
        <end position="161"/>
    </location>
</feature>
<keyword evidence="7 14" id="KW-0547">Nucleotide-binding</keyword>
<dbReference type="SUPFAM" id="SSF89028">
    <property type="entry name" value="Cobalamin adenosyltransferase-like"/>
    <property type="match status" value="1"/>
</dbReference>
<keyword evidence="5 14" id="KW-0169">Cobalamin biosynthesis</keyword>
<evidence type="ECO:0000256" key="6">
    <source>
        <dbReference type="ARBA" id="ARBA00022679"/>
    </source>
</evidence>
<keyword evidence="6 14" id="KW-0808">Transferase</keyword>
<dbReference type="eggNOG" id="COG2096">
    <property type="taxonomic scope" value="Bacteria"/>
</dbReference>
<proteinExistence type="inferred from homology"/>
<dbReference type="UniPathway" id="UPA00148">
    <property type="reaction ID" value="UER00233"/>
</dbReference>
<comment type="similarity">
    <text evidence="2 14">Belongs to the Cob(I)alamin adenosyltransferase family.</text>
</comment>
<dbReference type="GO" id="GO:0008817">
    <property type="term" value="F:corrinoid adenosyltransferase activity"/>
    <property type="evidence" value="ECO:0007669"/>
    <property type="project" value="UniProtKB-UniRule"/>
</dbReference>
<protein>
    <recommendedName>
        <fullName evidence="4 14">Corrinoid adenosyltransferase</fullName>
        <ecNumber evidence="3 14">2.5.1.17</ecNumber>
    </recommendedName>
    <alternativeName>
        <fullName evidence="9 14">Cob(II)alamin adenosyltransferase</fullName>
    </alternativeName>
    <alternativeName>
        <fullName evidence="11 14">Cob(II)yrinic acid a,c-diamide adenosyltransferase</fullName>
    </alternativeName>
    <alternativeName>
        <fullName evidence="10 14">Cobinamide/cobalamin adenosyltransferase</fullName>
    </alternativeName>
</protein>
<name>A0A0B2K041_9FIRM</name>
<organism evidence="16 17">
    <name type="scientific">Anaerovibrio lipolyticus</name>
    <dbReference type="NCBI Taxonomy" id="82374"/>
    <lineage>
        <taxon>Bacteria</taxon>
        <taxon>Bacillati</taxon>
        <taxon>Bacillota</taxon>
        <taxon>Negativicutes</taxon>
        <taxon>Selenomonadales</taxon>
        <taxon>Selenomonadaceae</taxon>
        <taxon>Anaerovibrio</taxon>
    </lineage>
</organism>
<sequence length="165" mass="18414">MSVYTKTGDKGTTGLYTGQRVAKNSLRVKAYGTIDEVSSALGMARAFCKNDEVKEIILKLQKNNGLLMADLASLDQEPLITNEHVNELESIIDGIEAKLPPLHQFLIAGESQGGSCLDLARTFIRRAERAILDLAEQEIVHDSDRFYVNRVSDLCFVLMRLEENR</sequence>
<evidence type="ECO:0000256" key="3">
    <source>
        <dbReference type="ARBA" id="ARBA00012454"/>
    </source>
</evidence>
<evidence type="ECO:0000256" key="8">
    <source>
        <dbReference type="ARBA" id="ARBA00022840"/>
    </source>
</evidence>
<dbReference type="InterPro" id="IPR029499">
    <property type="entry name" value="PduO-typ"/>
</dbReference>
<dbReference type="Gene3D" id="1.20.1200.10">
    <property type="entry name" value="Cobalamin adenosyltransferase-like"/>
    <property type="match status" value="1"/>
</dbReference>
<dbReference type="InterPro" id="IPR016030">
    <property type="entry name" value="CblAdoTrfase-like"/>
</dbReference>
<comment type="caution">
    <text evidence="16">The sequence shown here is derived from an EMBL/GenBank/DDBJ whole genome shotgun (WGS) entry which is preliminary data.</text>
</comment>
<dbReference type="GO" id="GO:0009236">
    <property type="term" value="P:cobalamin biosynthetic process"/>
    <property type="evidence" value="ECO:0007669"/>
    <property type="project" value="UniProtKB-UniRule"/>
</dbReference>
<evidence type="ECO:0000259" key="15">
    <source>
        <dbReference type="Pfam" id="PF01923"/>
    </source>
</evidence>
<dbReference type="RefSeq" id="WP_039205709.1">
    <property type="nucleotide sequence ID" value="NZ_JSCE01000009.1"/>
</dbReference>
<keyword evidence="8 14" id="KW-0067">ATP-binding</keyword>
<evidence type="ECO:0000256" key="14">
    <source>
        <dbReference type="RuleBase" id="RU366026"/>
    </source>
</evidence>
<dbReference type="EC" id="2.5.1.17" evidence="3 14"/>
<dbReference type="PANTHER" id="PTHR12213:SF0">
    <property type="entry name" value="CORRINOID ADENOSYLTRANSFERASE MMAB"/>
    <property type="match status" value="1"/>
</dbReference>
<comment type="catalytic activity">
    <reaction evidence="12 14">
        <text>2 cob(II)yrinate a,c diamide + reduced [electron-transfer flavoprotein] + 2 ATP = 2 adenosylcob(III)yrinate a,c-diamide + 2 triphosphate + oxidized [electron-transfer flavoprotein] + 3 H(+)</text>
        <dbReference type="Rhea" id="RHEA:11528"/>
        <dbReference type="Rhea" id="RHEA-COMP:10685"/>
        <dbReference type="Rhea" id="RHEA-COMP:10686"/>
        <dbReference type="ChEBI" id="CHEBI:15378"/>
        <dbReference type="ChEBI" id="CHEBI:18036"/>
        <dbReference type="ChEBI" id="CHEBI:30616"/>
        <dbReference type="ChEBI" id="CHEBI:57692"/>
        <dbReference type="ChEBI" id="CHEBI:58307"/>
        <dbReference type="ChEBI" id="CHEBI:58503"/>
        <dbReference type="ChEBI" id="CHEBI:58537"/>
        <dbReference type="EC" id="2.5.1.17"/>
    </reaction>
</comment>
<evidence type="ECO:0000256" key="7">
    <source>
        <dbReference type="ARBA" id="ARBA00022741"/>
    </source>
</evidence>
<comment type="pathway">
    <text evidence="1 14">Cofactor biosynthesis; adenosylcobalamin biosynthesis; adenosylcobalamin from cob(II)yrinate a,c-diamide: step 2/7.</text>
</comment>
<dbReference type="PANTHER" id="PTHR12213">
    <property type="entry name" value="CORRINOID ADENOSYLTRANSFERASE"/>
    <property type="match status" value="1"/>
</dbReference>
<evidence type="ECO:0000313" key="17">
    <source>
        <dbReference type="Proteomes" id="UP000030993"/>
    </source>
</evidence>
<dbReference type="InterPro" id="IPR036451">
    <property type="entry name" value="CblAdoTrfase-like_sf"/>
</dbReference>
<evidence type="ECO:0000256" key="13">
    <source>
        <dbReference type="ARBA" id="ARBA00048692"/>
    </source>
</evidence>
<dbReference type="STRING" id="82374.NZ47_00585"/>
<reference evidence="16 17" key="1">
    <citation type="journal article" date="2013" name="PLoS ONE">
        <title>Identification and characterization of three novel lipases belonging to families II and V from Anaerovibrio lipolyticus 5ST.</title>
        <authorList>
            <person name="Prive F."/>
            <person name="Kaderbhai N.N."/>
            <person name="Girdwood S."/>
            <person name="Worgan H.J."/>
            <person name="Pinloche E."/>
            <person name="Scollan N.D."/>
            <person name="Huws S.A."/>
            <person name="Newbold C.J."/>
        </authorList>
    </citation>
    <scope>NUCLEOTIDE SEQUENCE [LARGE SCALE GENOMIC DNA]</scope>
    <source>
        <strain evidence="16 17">5S</strain>
    </source>
</reference>
<accession>A0A0B2K041</accession>
<evidence type="ECO:0000256" key="1">
    <source>
        <dbReference type="ARBA" id="ARBA00005121"/>
    </source>
</evidence>
<evidence type="ECO:0000256" key="5">
    <source>
        <dbReference type="ARBA" id="ARBA00022573"/>
    </source>
</evidence>
<evidence type="ECO:0000256" key="4">
    <source>
        <dbReference type="ARBA" id="ARBA00020963"/>
    </source>
</evidence>
<dbReference type="AlphaFoldDB" id="A0A0B2K041"/>
<dbReference type="NCBIfam" id="TIGR00636">
    <property type="entry name" value="PduO_Nterm"/>
    <property type="match status" value="1"/>
</dbReference>
<dbReference type="GO" id="GO:0005524">
    <property type="term" value="F:ATP binding"/>
    <property type="evidence" value="ECO:0007669"/>
    <property type="project" value="UniProtKB-UniRule"/>
</dbReference>
<evidence type="ECO:0000256" key="10">
    <source>
        <dbReference type="ARBA" id="ARBA00033334"/>
    </source>
</evidence>